<dbReference type="Proteomes" id="UP000614601">
    <property type="component" value="Unassembled WGS sequence"/>
</dbReference>
<dbReference type="Pfam" id="PF05327">
    <property type="entry name" value="RRN3"/>
    <property type="match status" value="2"/>
</dbReference>
<gene>
    <name evidence="3" type="ORF">BOKJ2_LOCUS11449</name>
</gene>
<reference evidence="3" key="1">
    <citation type="submission" date="2020-09" db="EMBL/GenBank/DDBJ databases">
        <authorList>
            <person name="Kikuchi T."/>
        </authorList>
    </citation>
    <scope>NUCLEOTIDE SEQUENCE</scope>
    <source>
        <strain evidence="3">SH1</strain>
    </source>
</reference>
<dbReference type="PANTHER" id="PTHR12790">
    <property type="entry name" value="TRANSCRIPTION INITIATION FACTOR IA RRN3"/>
    <property type="match status" value="1"/>
</dbReference>
<dbReference type="GO" id="GO:0006361">
    <property type="term" value="P:transcription initiation at RNA polymerase I promoter"/>
    <property type="evidence" value="ECO:0007669"/>
    <property type="project" value="InterPro"/>
</dbReference>
<dbReference type="EMBL" id="CAJFCW020000005">
    <property type="protein sequence ID" value="CAG9120511.1"/>
    <property type="molecule type" value="Genomic_DNA"/>
</dbReference>
<dbReference type="OrthoDB" id="26970at2759"/>
<evidence type="ECO:0000256" key="1">
    <source>
        <dbReference type="ARBA" id="ARBA00010098"/>
    </source>
</evidence>
<proteinExistence type="inferred from homology"/>
<protein>
    <recommendedName>
        <fullName evidence="5">RNA polymerase I-specific transcription initiation factor RRN3</fullName>
    </recommendedName>
</protein>
<dbReference type="EMBL" id="CAJFDH010000005">
    <property type="protein sequence ID" value="CAD5225179.1"/>
    <property type="molecule type" value="Genomic_DNA"/>
</dbReference>
<comment type="caution">
    <text evidence="3">The sequence shown here is derived from an EMBL/GenBank/DDBJ whole genome shotgun (WGS) entry which is preliminary data.</text>
</comment>
<feature type="region of interest" description="Disordered" evidence="2">
    <location>
        <begin position="1"/>
        <end position="20"/>
    </location>
</feature>
<sequence>MDMEMEEEKPGMSVEQKADVKPEVKEEKTVAQVIDSFKWGTITGQLKYKQLCRALGQLKMWKEDMRVEFLHGFLDLASKFDASCLDMVRALCDVDWLYIPKSQLSPFLAMLTDACIFNPVFVDSVLKSCVRNLSPPIEFQANEKGEVTAICLLQDAELELLYLKAMDCIEMIVKRLPPAVFSLSSAILKHKPHRTAPLEKMIAHVRLIIVMADKYPQISEELFGALINGLLQMDGIVSQYSGVDIARNSASLFLTADVEDKYDEEGYKMKIKEKLDVCMTMLLCYVGLGSENPIVKPNDTPHTKFLESYEPPKGIFNRLLPILETHILYCHEMDNVPFLWFYMASYSRENLMKLMRVFWRVMTTPTQRPNEFKKAHNAAAFLSGILARANFVNYQVMCFWLKQMANWCLRYIDKAGQVKRPGGHQHGTFYAIVQAFLFVICFRYKEFVDNKQIDELRLWGLGRIVHCQLEPLNYIATPLAKCFASVSRYMQIVYCSHIINLSDNGPLECYFPFLKSGLFQMADLIQPLLRDFNPAEDDFDTSAAIAPQTQIETQDDDEFDFMPMEIGADSGLLTC</sequence>
<dbReference type="GO" id="GO:0001181">
    <property type="term" value="F:RNA polymerase I general transcription initiation factor activity"/>
    <property type="evidence" value="ECO:0007669"/>
    <property type="project" value="InterPro"/>
</dbReference>
<keyword evidence="4" id="KW-1185">Reference proteome</keyword>
<organism evidence="3 4">
    <name type="scientific">Bursaphelenchus okinawaensis</name>
    <dbReference type="NCBI Taxonomy" id="465554"/>
    <lineage>
        <taxon>Eukaryota</taxon>
        <taxon>Metazoa</taxon>
        <taxon>Ecdysozoa</taxon>
        <taxon>Nematoda</taxon>
        <taxon>Chromadorea</taxon>
        <taxon>Rhabditida</taxon>
        <taxon>Tylenchina</taxon>
        <taxon>Tylenchomorpha</taxon>
        <taxon>Aphelenchoidea</taxon>
        <taxon>Aphelenchoididae</taxon>
        <taxon>Bursaphelenchus</taxon>
    </lineage>
</organism>
<dbReference type="Proteomes" id="UP000783686">
    <property type="component" value="Unassembled WGS sequence"/>
</dbReference>
<dbReference type="AlphaFoldDB" id="A0A811LD54"/>
<evidence type="ECO:0000256" key="2">
    <source>
        <dbReference type="SAM" id="MobiDB-lite"/>
    </source>
</evidence>
<evidence type="ECO:0000313" key="3">
    <source>
        <dbReference type="EMBL" id="CAD5225179.1"/>
    </source>
</evidence>
<dbReference type="GO" id="GO:0001042">
    <property type="term" value="F:RNA polymerase I core binding"/>
    <property type="evidence" value="ECO:0007669"/>
    <property type="project" value="TreeGrafter"/>
</dbReference>
<comment type="similarity">
    <text evidence="1">Belongs to the RRN3 family.</text>
</comment>
<evidence type="ECO:0008006" key="5">
    <source>
        <dbReference type="Google" id="ProtNLM"/>
    </source>
</evidence>
<name>A0A811LD54_9BILA</name>
<accession>A0A811LD54</accession>
<dbReference type="GO" id="GO:0005634">
    <property type="term" value="C:nucleus"/>
    <property type="evidence" value="ECO:0007669"/>
    <property type="project" value="TreeGrafter"/>
</dbReference>
<dbReference type="InterPro" id="IPR007991">
    <property type="entry name" value="RNA_pol_I_trans_ini_fac_RRN3"/>
</dbReference>
<dbReference type="PANTHER" id="PTHR12790:SF0">
    <property type="entry name" value="RNA POLYMERASE I-SPECIFIC TRANSCRIPTION INITIATION FACTOR RRN3-RELATED"/>
    <property type="match status" value="1"/>
</dbReference>
<evidence type="ECO:0000313" key="4">
    <source>
        <dbReference type="Proteomes" id="UP000614601"/>
    </source>
</evidence>